<protein>
    <submittedName>
        <fullName evidence="2">Uncharacterized protein</fullName>
    </submittedName>
</protein>
<keyword evidence="4" id="KW-1185">Reference proteome</keyword>
<comment type="caution">
    <text evidence="2">The sequence shown here is derived from an EMBL/GenBank/DDBJ whole genome shotgun (WGS) entry which is preliminary data.</text>
</comment>
<keyword evidence="1" id="KW-0472">Membrane</keyword>
<accession>A0AAD6RZ14</accession>
<evidence type="ECO:0000313" key="4">
    <source>
        <dbReference type="Proteomes" id="UP001218188"/>
    </source>
</evidence>
<feature type="non-terminal residue" evidence="2">
    <location>
        <position position="88"/>
    </location>
</feature>
<gene>
    <name evidence="3" type="ORF">C8F04DRAFT_925848</name>
    <name evidence="2" type="ORF">C8F04DRAFT_931079</name>
</gene>
<evidence type="ECO:0000313" key="3">
    <source>
        <dbReference type="EMBL" id="KAJ7044463.1"/>
    </source>
</evidence>
<dbReference type="Proteomes" id="UP001218188">
    <property type="component" value="Unassembled WGS sequence"/>
</dbReference>
<feature type="transmembrane region" description="Helical" evidence="1">
    <location>
        <begin position="6"/>
        <end position="30"/>
    </location>
</feature>
<dbReference type="EMBL" id="JARJCM010000391">
    <property type="protein sequence ID" value="KAJ7017642.1"/>
    <property type="molecule type" value="Genomic_DNA"/>
</dbReference>
<name>A0AAD6RZ14_9AGAR</name>
<evidence type="ECO:0000256" key="1">
    <source>
        <dbReference type="SAM" id="Phobius"/>
    </source>
</evidence>
<feature type="non-terminal residue" evidence="2">
    <location>
        <position position="1"/>
    </location>
</feature>
<keyword evidence="1" id="KW-1133">Transmembrane helix</keyword>
<reference evidence="2" key="1">
    <citation type="submission" date="2023-03" db="EMBL/GenBank/DDBJ databases">
        <title>Massive genome expansion in bonnet fungi (Mycena s.s.) driven by repeated elements and novel gene families across ecological guilds.</title>
        <authorList>
            <consortium name="Lawrence Berkeley National Laboratory"/>
            <person name="Harder C.B."/>
            <person name="Miyauchi S."/>
            <person name="Viragh M."/>
            <person name="Kuo A."/>
            <person name="Thoen E."/>
            <person name="Andreopoulos B."/>
            <person name="Lu D."/>
            <person name="Skrede I."/>
            <person name="Drula E."/>
            <person name="Henrissat B."/>
            <person name="Morin E."/>
            <person name="Kohler A."/>
            <person name="Barry K."/>
            <person name="LaButti K."/>
            <person name="Morin E."/>
            <person name="Salamov A."/>
            <person name="Lipzen A."/>
            <person name="Mereny Z."/>
            <person name="Hegedus B."/>
            <person name="Baldrian P."/>
            <person name="Stursova M."/>
            <person name="Weitz H."/>
            <person name="Taylor A."/>
            <person name="Grigoriev I.V."/>
            <person name="Nagy L.G."/>
            <person name="Martin F."/>
            <person name="Kauserud H."/>
        </authorList>
    </citation>
    <scope>NUCLEOTIDE SEQUENCE</scope>
    <source>
        <strain evidence="2">CBHHK200</strain>
    </source>
</reference>
<keyword evidence="1" id="KW-0812">Transmembrane</keyword>
<proteinExistence type="predicted"/>
<sequence>LLNSRPIIAVYTPLLWPAFASLVAIGYLAYKRATFALDHSQYYTPLGRLFIQDAVRCCGFYSALHEATPRKHCCPRTALSGCKGKLQT</sequence>
<dbReference type="AlphaFoldDB" id="A0AAD6RZ14"/>
<organism evidence="2 4">
    <name type="scientific">Mycena alexandri</name>
    <dbReference type="NCBI Taxonomy" id="1745969"/>
    <lineage>
        <taxon>Eukaryota</taxon>
        <taxon>Fungi</taxon>
        <taxon>Dikarya</taxon>
        <taxon>Basidiomycota</taxon>
        <taxon>Agaricomycotina</taxon>
        <taxon>Agaricomycetes</taxon>
        <taxon>Agaricomycetidae</taxon>
        <taxon>Agaricales</taxon>
        <taxon>Marasmiineae</taxon>
        <taxon>Mycenaceae</taxon>
        <taxon>Mycena</taxon>
    </lineage>
</organism>
<dbReference type="EMBL" id="JARJCM010000007">
    <property type="protein sequence ID" value="KAJ7044463.1"/>
    <property type="molecule type" value="Genomic_DNA"/>
</dbReference>
<evidence type="ECO:0000313" key="2">
    <source>
        <dbReference type="EMBL" id="KAJ7017642.1"/>
    </source>
</evidence>